<dbReference type="Proteomes" id="UP001600888">
    <property type="component" value="Unassembled WGS sequence"/>
</dbReference>
<comment type="caution">
    <text evidence="12">The sequence shown here is derived from an EMBL/GenBank/DDBJ whole genome shotgun (WGS) entry which is preliminary data.</text>
</comment>
<sequence>MLVQSLLSALVAAPLLASALPHQSNRRTEGLSVELSQASETEVKAVVSNTGAETLHLFTSGTILDNAPVQQLDVTQNGESAEYLGLIIDYLAEDLQEDSFITLAPGETAEALVNIPALYAIKGGDYSVSLNGEIAFAGVDNTQLEGVYEFNTNTLEFNIEETIAAAVPKAIDFEVLPLEKRVRIVSCSGSQLTALANAVSATQRLSTSAASAASSGSSTKFNEYFRTTSATTRSNVAARFRSFASEASSTTSGSSSYSCVDFLGVCTSNTIAYAQPATGRMASCPIFWQLRAVSTGCGQQSQASTVLHEFTHILAGTTDHAYGYSASTALSAARAYTNADKYLCSYALYADAIANGC</sequence>
<evidence type="ECO:0000313" key="13">
    <source>
        <dbReference type="Proteomes" id="UP001600888"/>
    </source>
</evidence>
<proteinExistence type="inferred from homology"/>
<dbReference type="EC" id="3.4.24.39" evidence="11"/>
<evidence type="ECO:0000256" key="10">
    <source>
        <dbReference type="ARBA" id="ARBA00023145"/>
    </source>
</evidence>
<dbReference type="InterPro" id="IPR050414">
    <property type="entry name" value="Fungal_M35_metalloproteases"/>
</dbReference>
<evidence type="ECO:0000256" key="7">
    <source>
        <dbReference type="ARBA" id="ARBA00022801"/>
    </source>
</evidence>
<evidence type="ECO:0000256" key="9">
    <source>
        <dbReference type="ARBA" id="ARBA00023049"/>
    </source>
</evidence>
<organism evidence="12 13">
    <name type="scientific">Diaporthe vaccinii</name>
    <dbReference type="NCBI Taxonomy" id="105482"/>
    <lineage>
        <taxon>Eukaryota</taxon>
        <taxon>Fungi</taxon>
        <taxon>Dikarya</taxon>
        <taxon>Ascomycota</taxon>
        <taxon>Pezizomycotina</taxon>
        <taxon>Sordariomycetes</taxon>
        <taxon>Sordariomycetidae</taxon>
        <taxon>Diaporthales</taxon>
        <taxon>Diaporthaceae</taxon>
        <taxon>Diaporthe</taxon>
        <taxon>Diaporthe eres species complex</taxon>
    </lineage>
</organism>
<keyword evidence="7 11" id="KW-0378">Hydrolase</keyword>
<evidence type="ECO:0000256" key="5">
    <source>
        <dbReference type="ARBA" id="ARBA00022723"/>
    </source>
</evidence>
<feature type="signal peptide" evidence="11">
    <location>
        <begin position="1"/>
        <end position="19"/>
    </location>
</feature>
<dbReference type="Gene3D" id="3.40.390.10">
    <property type="entry name" value="Collagenase (Catalytic Domain)"/>
    <property type="match status" value="1"/>
</dbReference>
<protein>
    <recommendedName>
        <fullName evidence="11">Neutral protease 2</fullName>
        <ecNumber evidence="11">3.4.24.39</ecNumber>
    </recommendedName>
    <alternativeName>
        <fullName evidence="11">Deuterolysin</fullName>
    </alternativeName>
</protein>
<evidence type="ECO:0000256" key="3">
    <source>
        <dbReference type="ARBA" id="ARBA00022670"/>
    </source>
</evidence>
<comment type="function">
    <text evidence="11">Secreted metalloproteinase that allows assimilation of proteinaceous substrates. Shows high activities on basic nuclear substrates such as histone and protamine.</text>
</comment>
<dbReference type="SUPFAM" id="SSF55486">
    <property type="entry name" value="Metalloproteases ('zincins'), catalytic domain"/>
    <property type="match status" value="1"/>
</dbReference>
<dbReference type="PANTHER" id="PTHR37016:SF3">
    <property type="entry name" value="NEUTRAL PROTEASE 2-RELATED"/>
    <property type="match status" value="1"/>
</dbReference>
<dbReference type="Gene3D" id="2.60.40.2970">
    <property type="match status" value="1"/>
</dbReference>
<keyword evidence="13" id="KW-1185">Reference proteome</keyword>
<keyword evidence="9 11" id="KW-0482">Metalloprotease</keyword>
<keyword evidence="6 11" id="KW-0732">Signal</keyword>
<dbReference type="InterPro" id="IPR001384">
    <property type="entry name" value="Peptidase_M35"/>
</dbReference>
<evidence type="ECO:0000256" key="11">
    <source>
        <dbReference type="RuleBase" id="RU361126"/>
    </source>
</evidence>
<evidence type="ECO:0000256" key="1">
    <source>
        <dbReference type="ARBA" id="ARBA00001187"/>
    </source>
</evidence>
<evidence type="ECO:0000313" key="12">
    <source>
        <dbReference type="EMBL" id="KAL2292440.1"/>
    </source>
</evidence>
<evidence type="ECO:0000256" key="4">
    <source>
        <dbReference type="ARBA" id="ARBA00022685"/>
    </source>
</evidence>
<dbReference type="CDD" id="cd11008">
    <property type="entry name" value="M35_deuterolysin_like"/>
    <property type="match status" value="1"/>
</dbReference>
<comment type="cofactor">
    <cofactor evidence="11">
        <name>Zn(2+)</name>
        <dbReference type="ChEBI" id="CHEBI:29105"/>
    </cofactor>
    <text evidence="11">Binds 1 zinc ion per subunit.</text>
</comment>
<dbReference type="EMBL" id="JBAWTH010000003">
    <property type="protein sequence ID" value="KAL2292440.1"/>
    <property type="molecule type" value="Genomic_DNA"/>
</dbReference>
<comment type="catalytic activity">
    <reaction evidence="1 11">
        <text>Preferential cleavage of bonds with hydrophobic residues in P1'. Also 3-Asn-|-Gln-4 and 8-Gly-|-Ser-9 bonds in insulin B chain.</text>
        <dbReference type="EC" id="3.4.24.39"/>
    </reaction>
</comment>
<keyword evidence="3 11" id="KW-0645">Protease</keyword>
<evidence type="ECO:0000256" key="8">
    <source>
        <dbReference type="ARBA" id="ARBA00022833"/>
    </source>
</evidence>
<dbReference type="InterPro" id="IPR024079">
    <property type="entry name" value="MetalloPept_cat_dom_sf"/>
</dbReference>
<keyword evidence="11" id="KW-0964">Secreted</keyword>
<evidence type="ECO:0000256" key="6">
    <source>
        <dbReference type="ARBA" id="ARBA00022729"/>
    </source>
</evidence>
<dbReference type="PRINTS" id="PR00768">
    <property type="entry name" value="DEUTEROLYSIN"/>
</dbReference>
<reference evidence="12 13" key="1">
    <citation type="submission" date="2024-03" db="EMBL/GenBank/DDBJ databases">
        <title>A high-quality draft genome sequence of Diaporthe vaccinii, a causative agent of upright dieback and viscid rot disease in cranberry plants.</title>
        <authorList>
            <person name="Sarrasin M."/>
            <person name="Lang B.F."/>
            <person name="Burger G."/>
        </authorList>
    </citation>
    <scope>NUCLEOTIDE SEQUENCE [LARGE SCALE GENOMIC DNA]</scope>
    <source>
        <strain evidence="12 13">IS7</strain>
    </source>
</reference>
<keyword evidence="10" id="KW-0865">Zymogen</keyword>
<keyword evidence="4 11" id="KW-0165">Cleavage on pair of basic residues</keyword>
<dbReference type="Pfam" id="PF02102">
    <property type="entry name" value="Peptidase_M35"/>
    <property type="match status" value="1"/>
</dbReference>
<name>A0ABR4FCM1_9PEZI</name>
<gene>
    <name evidence="12" type="ORF">FJTKL_09412</name>
</gene>
<keyword evidence="5 11" id="KW-0479">Metal-binding</keyword>
<keyword evidence="8 11" id="KW-0862">Zinc</keyword>
<comment type="subcellular location">
    <subcellularLocation>
        <location evidence="11">Secreted</location>
    </subcellularLocation>
</comment>
<dbReference type="PANTHER" id="PTHR37016">
    <property type="match status" value="1"/>
</dbReference>
<accession>A0ABR4FCM1</accession>
<evidence type="ECO:0000256" key="2">
    <source>
        <dbReference type="ARBA" id="ARBA00010279"/>
    </source>
</evidence>
<feature type="chain" id="PRO_5045003462" description="Neutral protease 2" evidence="11">
    <location>
        <begin position="20"/>
        <end position="357"/>
    </location>
</feature>
<comment type="similarity">
    <text evidence="2 11">Belongs to the peptidase M35 family.</text>
</comment>